<name>A0ABY2H199_9HYPO</name>
<dbReference type="GeneID" id="300578612"/>
<proteinExistence type="predicted"/>
<protein>
    <submittedName>
        <fullName evidence="1">Uncharacterized protein</fullName>
    </submittedName>
</protein>
<keyword evidence="2" id="KW-1185">Reference proteome</keyword>
<dbReference type="EMBL" id="PPTA01000009">
    <property type="protein sequence ID" value="TFB01439.1"/>
    <property type="molecule type" value="Genomic_DNA"/>
</dbReference>
<dbReference type="Proteomes" id="UP001642720">
    <property type="component" value="Unassembled WGS sequence"/>
</dbReference>
<dbReference type="RefSeq" id="XP_073557640.1">
    <property type="nucleotide sequence ID" value="XM_073704162.1"/>
</dbReference>
<evidence type="ECO:0000313" key="2">
    <source>
        <dbReference type="Proteomes" id="UP001642720"/>
    </source>
</evidence>
<comment type="caution">
    <text evidence="1">The sequence shown here is derived from an EMBL/GenBank/DDBJ whole genome shotgun (WGS) entry which is preliminary data.</text>
</comment>
<gene>
    <name evidence="1" type="ORF">CCMA1212_006978</name>
</gene>
<accession>A0ABY2H199</accession>
<organism evidence="1 2">
    <name type="scientific">Trichoderma ghanense</name>
    <dbReference type="NCBI Taxonomy" id="65468"/>
    <lineage>
        <taxon>Eukaryota</taxon>
        <taxon>Fungi</taxon>
        <taxon>Dikarya</taxon>
        <taxon>Ascomycota</taxon>
        <taxon>Pezizomycotina</taxon>
        <taxon>Sordariomycetes</taxon>
        <taxon>Hypocreomycetidae</taxon>
        <taxon>Hypocreales</taxon>
        <taxon>Hypocreaceae</taxon>
        <taxon>Trichoderma</taxon>
    </lineage>
</organism>
<reference evidence="1 2" key="1">
    <citation type="submission" date="2018-01" db="EMBL/GenBank/DDBJ databases">
        <title>Genome characterization of the sugarcane-associated fungus Trichoderma ghanense CCMA-1212 and their application in lignocelulose bioconversion.</title>
        <authorList>
            <person name="Steindorff A.S."/>
            <person name="Mendes T.D."/>
            <person name="Vilela E.S.D."/>
            <person name="Rodrigues D.S."/>
            <person name="Formighieri E.F."/>
            <person name="Melo I.S."/>
            <person name="Favaro L.C.L."/>
        </authorList>
    </citation>
    <scope>NUCLEOTIDE SEQUENCE [LARGE SCALE GENOMIC DNA]</scope>
    <source>
        <strain evidence="1 2">CCMA-1212</strain>
    </source>
</reference>
<evidence type="ECO:0000313" key="1">
    <source>
        <dbReference type="EMBL" id="TFB01439.1"/>
    </source>
</evidence>
<feature type="non-terminal residue" evidence="1">
    <location>
        <position position="1"/>
    </location>
</feature>
<sequence length="227" mass="26466">GNLKTPPETRAFRWLLSSHHVPQEYQGKHPPWRMLVRHFYRDLPTELKWNQDLWCLKSWKRWLAYRDLYQRPTSPVNAPPEITCGKGLAFSMVSGNTREKRLKILEGHWLVIVYIWASDFTWLKKIEVSDLVSFSSVIGFRAWEWVDAVDSPNKVPYLFYELERKDDGILKDTVFGGLAYKDHDTVPIRPGDPVPATLAGLRRLLNKQGREMLCADWEELDDSGNLV</sequence>